<protein>
    <submittedName>
        <fullName evidence="2">Uncharacterized protein</fullName>
    </submittedName>
</protein>
<dbReference type="RefSeq" id="WP_002843249.1">
    <property type="nucleotide sequence ID" value="NZ_ADJN01000018.1"/>
</dbReference>
<accession>D3MQS5</accession>
<dbReference type="GeneID" id="79842315"/>
<evidence type="ECO:0000256" key="1">
    <source>
        <dbReference type="SAM" id="Phobius"/>
    </source>
</evidence>
<keyword evidence="1" id="KW-1133">Transmembrane helix</keyword>
<dbReference type="Proteomes" id="UP000004206">
    <property type="component" value="Unassembled WGS sequence"/>
</dbReference>
<gene>
    <name evidence="2" type="ORF">HMPREF0631_0142</name>
</gene>
<feature type="transmembrane region" description="Helical" evidence="1">
    <location>
        <begin position="95"/>
        <end position="112"/>
    </location>
</feature>
<feature type="transmembrane region" description="Helical" evidence="1">
    <location>
        <begin position="159"/>
        <end position="176"/>
    </location>
</feature>
<feature type="transmembrane region" description="Helical" evidence="1">
    <location>
        <begin position="132"/>
        <end position="150"/>
    </location>
</feature>
<proteinExistence type="predicted"/>
<comment type="caution">
    <text evidence="2">The sequence shown here is derived from an EMBL/GenBank/DDBJ whole genome shotgun (WGS) entry which is preliminary data.</text>
</comment>
<feature type="transmembrane region" description="Helical" evidence="1">
    <location>
        <begin position="41"/>
        <end position="58"/>
    </location>
</feature>
<feature type="transmembrane region" description="Helical" evidence="1">
    <location>
        <begin position="12"/>
        <end position="29"/>
    </location>
</feature>
<dbReference type="EMBL" id="ADJN01000018">
    <property type="protein sequence ID" value="EFD05526.1"/>
    <property type="molecule type" value="Genomic_DNA"/>
</dbReference>
<dbReference type="AlphaFoldDB" id="D3MQS5"/>
<keyword evidence="3" id="KW-1185">Reference proteome</keyword>
<evidence type="ECO:0000313" key="2">
    <source>
        <dbReference type="EMBL" id="EFD05526.1"/>
    </source>
</evidence>
<keyword evidence="1" id="KW-0472">Membrane</keyword>
<organism evidence="2 3">
    <name type="scientific">Peptostreptococcus anaerobius 653-L</name>
    <dbReference type="NCBI Taxonomy" id="596329"/>
    <lineage>
        <taxon>Bacteria</taxon>
        <taxon>Bacillati</taxon>
        <taxon>Bacillota</taxon>
        <taxon>Clostridia</taxon>
        <taxon>Peptostreptococcales</taxon>
        <taxon>Peptostreptococcaceae</taxon>
        <taxon>Peptostreptococcus</taxon>
    </lineage>
</organism>
<feature type="transmembrane region" description="Helical" evidence="1">
    <location>
        <begin position="70"/>
        <end position="88"/>
    </location>
</feature>
<keyword evidence="1" id="KW-0812">Transmembrane</keyword>
<sequence>MNTNLSNENKKNTFFLYLFTLMFLFSGLAKHVDMKFSSENIAYAAIIGVLGMIILAFRFELKDPCEFKTIAIHLHICSAITSVSLYLYSEYMITFIVFFSFIVVLNWLLFLIEKGSKANLSLEDYKLLKKNLFPAMFIPLTGLIAVSNMYKNNLMDKKIVFAIFLFIILFSIFISYKECKNIIKNKKNYH</sequence>
<reference evidence="2 3" key="1">
    <citation type="submission" date="2010-01" db="EMBL/GenBank/DDBJ databases">
        <authorList>
            <person name="Dodson R."/>
            <person name="Madupu R."/>
            <person name="Durkin A.S."/>
            <person name="Torralba M."/>
            <person name="Methe B."/>
            <person name="Sutton G.G."/>
            <person name="Strausberg R.L."/>
            <person name="Nelson K.E."/>
        </authorList>
    </citation>
    <scope>NUCLEOTIDE SEQUENCE [LARGE SCALE GENOMIC DNA]</scope>
    <source>
        <strain evidence="2 3">653-L</strain>
    </source>
</reference>
<name>D3MQS5_9FIRM</name>
<evidence type="ECO:0000313" key="3">
    <source>
        <dbReference type="Proteomes" id="UP000004206"/>
    </source>
</evidence>